<keyword evidence="6" id="KW-0663">Pyridoxal phosphate</keyword>
<dbReference type="GO" id="GO:0048472">
    <property type="term" value="F:threonine-phosphate decarboxylase activity"/>
    <property type="evidence" value="ECO:0007669"/>
    <property type="project" value="UniProtKB-EC"/>
</dbReference>
<evidence type="ECO:0000256" key="7">
    <source>
        <dbReference type="ARBA" id="ARBA00023239"/>
    </source>
</evidence>
<dbReference type="InterPro" id="IPR015421">
    <property type="entry name" value="PyrdxlP-dep_Trfase_major"/>
</dbReference>
<dbReference type="PANTHER" id="PTHR42885">
    <property type="entry name" value="HISTIDINOL-PHOSPHATE AMINOTRANSFERASE-RELATED"/>
    <property type="match status" value="1"/>
</dbReference>
<dbReference type="PANTHER" id="PTHR42885:SF1">
    <property type="entry name" value="THREONINE-PHOSPHATE DECARBOXYLASE"/>
    <property type="match status" value="1"/>
</dbReference>
<dbReference type="InterPro" id="IPR015424">
    <property type="entry name" value="PyrdxlP-dep_Trfase"/>
</dbReference>
<comment type="function">
    <text evidence="2">Decarboxylates L-threonine-O-3-phosphate to yield (R)-1-amino-2-propanol O-2-phosphate, the precursor for the linkage between the nucleotide loop and the corrin ring in cobalamin.</text>
</comment>
<evidence type="ECO:0000256" key="6">
    <source>
        <dbReference type="ARBA" id="ARBA00022898"/>
    </source>
</evidence>
<dbReference type="Pfam" id="PF00155">
    <property type="entry name" value="Aminotran_1_2"/>
    <property type="match status" value="1"/>
</dbReference>
<dbReference type="RefSeq" id="WP_160835942.1">
    <property type="nucleotide sequence ID" value="NZ_WMET01000001.1"/>
</dbReference>
<dbReference type="EC" id="4.1.1.81" evidence="4"/>
<dbReference type="AlphaFoldDB" id="A0A845E1I1"/>
<evidence type="ECO:0000256" key="5">
    <source>
        <dbReference type="ARBA" id="ARBA00022573"/>
    </source>
</evidence>
<organism evidence="11 12">
    <name type="scientific">Halobacillus litoralis</name>
    <dbReference type="NCBI Taxonomy" id="45668"/>
    <lineage>
        <taxon>Bacteria</taxon>
        <taxon>Bacillati</taxon>
        <taxon>Bacillota</taxon>
        <taxon>Bacilli</taxon>
        <taxon>Bacillales</taxon>
        <taxon>Bacillaceae</taxon>
        <taxon>Halobacillus</taxon>
    </lineage>
</organism>
<feature type="domain" description="Aminotransferase class I/classII large" evidence="10">
    <location>
        <begin position="25"/>
        <end position="352"/>
    </location>
</feature>
<gene>
    <name evidence="11" type="ORF">GLW04_06640</name>
</gene>
<evidence type="ECO:0000256" key="1">
    <source>
        <dbReference type="ARBA" id="ARBA00001933"/>
    </source>
</evidence>
<dbReference type="SUPFAM" id="SSF53383">
    <property type="entry name" value="PLP-dependent transferases"/>
    <property type="match status" value="1"/>
</dbReference>
<dbReference type="GO" id="GO:0030170">
    <property type="term" value="F:pyridoxal phosphate binding"/>
    <property type="evidence" value="ECO:0007669"/>
    <property type="project" value="InterPro"/>
</dbReference>
<dbReference type="NCBIfam" id="TIGR01140">
    <property type="entry name" value="L_thr_O3P_dcar"/>
    <property type="match status" value="1"/>
</dbReference>
<dbReference type="InterPro" id="IPR015422">
    <property type="entry name" value="PyrdxlP-dep_Trfase_small"/>
</dbReference>
<proteinExistence type="predicted"/>
<accession>A0A845E1I1</accession>
<dbReference type="Proteomes" id="UP000460949">
    <property type="component" value="Unassembled WGS sequence"/>
</dbReference>
<comment type="cofactor">
    <cofactor evidence="1">
        <name>pyridoxal 5'-phosphate</name>
        <dbReference type="ChEBI" id="CHEBI:597326"/>
    </cofactor>
</comment>
<dbReference type="GO" id="GO:0009236">
    <property type="term" value="P:cobalamin biosynthetic process"/>
    <property type="evidence" value="ECO:0007669"/>
    <property type="project" value="UniProtKB-UniPathway"/>
</dbReference>
<comment type="catalytic activity">
    <reaction evidence="9">
        <text>O-phospho-L-threonine + H(+) = (R)-1-aminopropan-2-yl phosphate + CO2</text>
        <dbReference type="Rhea" id="RHEA:11492"/>
        <dbReference type="ChEBI" id="CHEBI:15378"/>
        <dbReference type="ChEBI" id="CHEBI:16526"/>
        <dbReference type="ChEBI" id="CHEBI:58563"/>
        <dbReference type="ChEBI" id="CHEBI:58675"/>
        <dbReference type="EC" id="4.1.1.81"/>
    </reaction>
</comment>
<reference evidence="11 12" key="1">
    <citation type="submission" date="2019-11" db="EMBL/GenBank/DDBJ databases">
        <title>Genome sequences of 17 halophilic strains isolated from different environments.</title>
        <authorList>
            <person name="Furrow R.E."/>
        </authorList>
    </citation>
    <scope>NUCLEOTIDE SEQUENCE [LARGE SCALE GENOMIC DNA]</scope>
    <source>
        <strain evidence="11 12">22511_23_Filter</strain>
    </source>
</reference>
<dbReference type="Gene3D" id="3.90.1150.10">
    <property type="entry name" value="Aspartate Aminotransferase, domain 1"/>
    <property type="match status" value="1"/>
</dbReference>
<dbReference type="Gene3D" id="3.40.640.10">
    <property type="entry name" value="Type I PLP-dependent aspartate aminotransferase-like (Major domain)"/>
    <property type="match status" value="1"/>
</dbReference>
<dbReference type="InterPro" id="IPR004839">
    <property type="entry name" value="Aminotransferase_I/II_large"/>
</dbReference>
<evidence type="ECO:0000256" key="8">
    <source>
        <dbReference type="ARBA" id="ARBA00029996"/>
    </source>
</evidence>
<evidence type="ECO:0000256" key="4">
    <source>
        <dbReference type="ARBA" id="ARBA00012285"/>
    </source>
</evidence>
<name>A0A845E1I1_9BACI</name>
<dbReference type="InterPro" id="IPR004838">
    <property type="entry name" value="NHTrfase_class1_PyrdxlP-BS"/>
</dbReference>
<comment type="caution">
    <text evidence="11">The sequence shown here is derived from an EMBL/GenBank/DDBJ whole genome shotgun (WGS) entry which is preliminary data.</text>
</comment>
<comment type="pathway">
    <text evidence="3">Cofactor biosynthesis; adenosylcobalamin biosynthesis.</text>
</comment>
<keyword evidence="5" id="KW-0169">Cobalamin biosynthesis</keyword>
<dbReference type="PROSITE" id="PS00105">
    <property type="entry name" value="AA_TRANSFER_CLASS_1"/>
    <property type="match status" value="1"/>
</dbReference>
<evidence type="ECO:0000256" key="3">
    <source>
        <dbReference type="ARBA" id="ARBA00004953"/>
    </source>
</evidence>
<dbReference type="EMBL" id="WMET01000001">
    <property type="protein sequence ID" value="MYL19564.1"/>
    <property type="molecule type" value="Genomic_DNA"/>
</dbReference>
<dbReference type="UniPathway" id="UPA00148"/>
<sequence>MNWPSHGADPYKLYQMQGKEPKETITDFSVNTNPYGAPPGLKSHLENHLSLIHEYPDLDQQRLRDRIAENQDLQPENVLVGNGASELIHLCARLWQGKRIGIIHPTFSEYQKACEAYDCEVVELYVSERRNFDLFLPDILPHLQRMDVLMLCHPNNPTGRTYQPDVLYELLKLCEFNGVQVMIDEAFYDFVSGEPFFSPDLFEFPNVLLLRSLTKMYSIPGLRLGYLLAGAAVIEKLSRLQPAWSVNVLAEEAGFYCLSQEGFARQTAAAVSREKAILFLELKKLGFSPLSTDTNFFLMKDPFHSQANEMVRFLLQEGMAVRHTNNFASLNGTFVRVAVKQRKENEQLLRALNKWRSLCLQ</sequence>
<protein>
    <recommendedName>
        <fullName evidence="4">threonine-phosphate decarboxylase</fullName>
        <ecNumber evidence="4">4.1.1.81</ecNumber>
    </recommendedName>
    <alternativeName>
        <fullName evidence="8">L-threonine-O-3-phosphate decarboxylase</fullName>
    </alternativeName>
</protein>
<evidence type="ECO:0000313" key="11">
    <source>
        <dbReference type="EMBL" id="MYL19564.1"/>
    </source>
</evidence>
<evidence type="ECO:0000256" key="9">
    <source>
        <dbReference type="ARBA" id="ARBA00048531"/>
    </source>
</evidence>
<evidence type="ECO:0000256" key="2">
    <source>
        <dbReference type="ARBA" id="ARBA00003444"/>
    </source>
</evidence>
<evidence type="ECO:0000313" key="12">
    <source>
        <dbReference type="Proteomes" id="UP000460949"/>
    </source>
</evidence>
<dbReference type="CDD" id="cd00609">
    <property type="entry name" value="AAT_like"/>
    <property type="match status" value="1"/>
</dbReference>
<dbReference type="InterPro" id="IPR005860">
    <property type="entry name" value="CobD"/>
</dbReference>
<evidence type="ECO:0000259" key="10">
    <source>
        <dbReference type="Pfam" id="PF00155"/>
    </source>
</evidence>
<keyword evidence="7 11" id="KW-0456">Lyase</keyword>